<name>A0A5S3YBT1_9GAMM</name>
<sequence>MLLIPSQNLGIFVSTNSREGAEVVHNIVQDLAHELTVPKLENGSQISDNKNIDHSMNLTLSSGQYISNDVLQLDIIDNDELELTLNPNMTLLLSRINA</sequence>
<reference evidence="1 2" key="1">
    <citation type="submission" date="2017-12" db="EMBL/GenBank/DDBJ databases">
        <authorList>
            <person name="Paulsen S."/>
            <person name="Gram L.K."/>
        </authorList>
    </citation>
    <scope>NUCLEOTIDE SEQUENCE [LARGE SCALE GENOMIC DNA]</scope>
    <source>
        <strain evidence="1 2">S2897</strain>
    </source>
</reference>
<reference evidence="2" key="2">
    <citation type="submission" date="2019-06" db="EMBL/GenBank/DDBJ databases">
        <title>Co-occurence of chitin degradation, pigmentation and bioactivity in marine Pseudoalteromonas.</title>
        <authorList>
            <person name="Sonnenschein E.C."/>
            <person name="Bech P.K."/>
        </authorList>
    </citation>
    <scope>NUCLEOTIDE SEQUENCE [LARGE SCALE GENOMIC DNA]</scope>
    <source>
        <strain evidence="2">S2897</strain>
    </source>
</reference>
<accession>A0A5S3YBT1</accession>
<dbReference type="EMBL" id="PNCG01000953">
    <property type="protein sequence ID" value="TMP69842.1"/>
    <property type="molecule type" value="Genomic_DNA"/>
</dbReference>
<evidence type="ECO:0000313" key="1">
    <source>
        <dbReference type="EMBL" id="TMP69842.1"/>
    </source>
</evidence>
<organism evidence="1 2">
    <name type="scientific">Pseudoalteromonas ruthenica</name>
    <dbReference type="NCBI Taxonomy" id="151081"/>
    <lineage>
        <taxon>Bacteria</taxon>
        <taxon>Pseudomonadati</taxon>
        <taxon>Pseudomonadota</taxon>
        <taxon>Gammaproteobacteria</taxon>
        <taxon>Alteromonadales</taxon>
        <taxon>Pseudoalteromonadaceae</taxon>
        <taxon>Pseudoalteromonas</taxon>
    </lineage>
</organism>
<gene>
    <name evidence="1" type="ORF">CWC05_23300</name>
</gene>
<feature type="non-terminal residue" evidence="1">
    <location>
        <position position="98"/>
    </location>
</feature>
<comment type="caution">
    <text evidence="1">The sequence shown here is derived from an EMBL/GenBank/DDBJ whole genome shotgun (WGS) entry which is preliminary data.</text>
</comment>
<protein>
    <submittedName>
        <fullName evidence="1">Uncharacterized protein</fullName>
    </submittedName>
</protein>
<dbReference type="AlphaFoldDB" id="A0A5S3YBT1"/>
<evidence type="ECO:0000313" key="2">
    <source>
        <dbReference type="Proteomes" id="UP000305874"/>
    </source>
</evidence>
<proteinExistence type="predicted"/>
<dbReference type="Proteomes" id="UP000305874">
    <property type="component" value="Unassembled WGS sequence"/>
</dbReference>